<gene>
    <name evidence="1" type="ORF">LTS18_013671</name>
</gene>
<evidence type="ECO:0000313" key="2">
    <source>
        <dbReference type="Proteomes" id="UP001186974"/>
    </source>
</evidence>
<dbReference type="Proteomes" id="UP001186974">
    <property type="component" value="Unassembled WGS sequence"/>
</dbReference>
<evidence type="ECO:0000313" key="1">
    <source>
        <dbReference type="EMBL" id="KAK3076189.1"/>
    </source>
</evidence>
<dbReference type="EMBL" id="JAWDJW010004253">
    <property type="protein sequence ID" value="KAK3076189.1"/>
    <property type="molecule type" value="Genomic_DNA"/>
</dbReference>
<protein>
    <submittedName>
        <fullName evidence="1">Uncharacterized protein</fullName>
    </submittedName>
</protein>
<reference evidence="1" key="1">
    <citation type="submission" date="2024-09" db="EMBL/GenBank/DDBJ databases">
        <title>Black Yeasts Isolated from many extreme environments.</title>
        <authorList>
            <person name="Coleine C."/>
            <person name="Stajich J.E."/>
            <person name="Selbmann L."/>
        </authorList>
    </citation>
    <scope>NUCLEOTIDE SEQUENCE</scope>
    <source>
        <strain evidence="1">CCFEE 5737</strain>
    </source>
</reference>
<feature type="non-terminal residue" evidence="1">
    <location>
        <position position="59"/>
    </location>
</feature>
<proteinExistence type="predicted"/>
<feature type="non-terminal residue" evidence="1">
    <location>
        <position position="1"/>
    </location>
</feature>
<sequence>PATKNGKNPAIKATKSPPKPNKPRTKKPADTTQGSKGEDDSVTGDAEDTDGTIATPKKK</sequence>
<name>A0ACC3DHM2_9PEZI</name>
<comment type="caution">
    <text evidence="1">The sequence shown here is derived from an EMBL/GenBank/DDBJ whole genome shotgun (WGS) entry which is preliminary data.</text>
</comment>
<accession>A0ACC3DHM2</accession>
<keyword evidence="2" id="KW-1185">Reference proteome</keyword>
<organism evidence="1 2">
    <name type="scientific">Coniosporium uncinatum</name>
    <dbReference type="NCBI Taxonomy" id="93489"/>
    <lineage>
        <taxon>Eukaryota</taxon>
        <taxon>Fungi</taxon>
        <taxon>Dikarya</taxon>
        <taxon>Ascomycota</taxon>
        <taxon>Pezizomycotina</taxon>
        <taxon>Dothideomycetes</taxon>
        <taxon>Dothideomycetes incertae sedis</taxon>
        <taxon>Coniosporium</taxon>
    </lineage>
</organism>